<protein>
    <recommendedName>
        <fullName evidence="3">PBP domain-containing protein</fullName>
    </recommendedName>
</protein>
<evidence type="ECO:0008006" key="3">
    <source>
        <dbReference type="Google" id="ProtNLM"/>
    </source>
</evidence>
<dbReference type="AlphaFoldDB" id="C0QD14"/>
<name>C0QD14_DESAH</name>
<keyword evidence="2" id="KW-1185">Reference proteome</keyword>
<dbReference type="OrthoDB" id="5368589at2"/>
<dbReference type="RefSeq" id="WP_015905978.1">
    <property type="nucleotide sequence ID" value="NC_012108.1"/>
</dbReference>
<evidence type="ECO:0000313" key="1">
    <source>
        <dbReference type="EMBL" id="ACN17246.1"/>
    </source>
</evidence>
<dbReference type="SUPFAM" id="SSF53850">
    <property type="entry name" value="Periplasmic binding protein-like II"/>
    <property type="match status" value="1"/>
</dbReference>
<sequence length="147" mass="16753">MFFNSFSITPMKKGLLIPLVFFIMVSSAGGVEVIVNASVPEIPYTVNDLKAIFAMQRPVWSNGERIHIFVFADDNPVHREFTKTRLNMFPHQFRRIWDRLLFSGTGQPPRQVSSPEEMIDKVSTTPNSIGYTGSEPDNDNIRIIIHE</sequence>
<reference evidence="1 2" key="1">
    <citation type="journal article" date="2009" name="Environ. Microbiol.">
        <title>Genome sequence of Desulfobacterium autotrophicum HRM2, a marine sulfate reducer oxidizing organic carbon completely to carbon dioxide.</title>
        <authorList>
            <person name="Strittmatter A.W."/>
            <person name="Liesegang H."/>
            <person name="Rabus R."/>
            <person name="Decker I."/>
            <person name="Amann J."/>
            <person name="Andres S."/>
            <person name="Henne A."/>
            <person name="Fricke W.F."/>
            <person name="Martinez-Arias R."/>
            <person name="Bartels D."/>
            <person name="Goesmann A."/>
            <person name="Krause L."/>
            <person name="Puehler A."/>
            <person name="Klenk H.P."/>
            <person name="Richter M."/>
            <person name="Schuler M."/>
            <person name="Gloeckner F.O."/>
            <person name="Meyerdierks A."/>
            <person name="Gottschalk G."/>
            <person name="Amann R."/>
        </authorList>
    </citation>
    <scope>NUCLEOTIDE SEQUENCE [LARGE SCALE GENOMIC DNA]</scope>
    <source>
        <strain evidence="2">ATCC 43914 / DSM 3382 / HRM2</strain>
    </source>
</reference>
<evidence type="ECO:0000313" key="2">
    <source>
        <dbReference type="Proteomes" id="UP000000442"/>
    </source>
</evidence>
<accession>C0QD14</accession>
<dbReference type="KEGG" id="dat:HRM2_41900"/>
<organism evidence="1 2">
    <name type="scientific">Desulforapulum autotrophicum (strain ATCC 43914 / DSM 3382 / VKM B-1955 / HRM2)</name>
    <name type="common">Desulfobacterium autotrophicum</name>
    <dbReference type="NCBI Taxonomy" id="177437"/>
    <lineage>
        <taxon>Bacteria</taxon>
        <taxon>Pseudomonadati</taxon>
        <taxon>Thermodesulfobacteriota</taxon>
        <taxon>Desulfobacteria</taxon>
        <taxon>Desulfobacterales</taxon>
        <taxon>Desulfobacteraceae</taxon>
        <taxon>Desulforapulum</taxon>
    </lineage>
</organism>
<dbReference type="Proteomes" id="UP000000442">
    <property type="component" value="Chromosome"/>
</dbReference>
<proteinExistence type="predicted"/>
<dbReference type="HOGENOM" id="CLU_124904_0_0_7"/>
<dbReference type="eggNOG" id="COG0226">
    <property type="taxonomic scope" value="Bacteria"/>
</dbReference>
<gene>
    <name evidence="1" type="ordered locus">HRM2_41900</name>
</gene>
<dbReference type="EMBL" id="CP001087">
    <property type="protein sequence ID" value="ACN17246.1"/>
    <property type="molecule type" value="Genomic_DNA"/>
</dbReference>
<dbReference type="Gene3D" id="3.40.190.10">
    <property type="entry name" value="Periplasmic binding protein-like II"/>
    <property type="match status" value="1"/>
</dbReference>
<dbReference type="STRING" id="177437.HRM2_41900"/>